<feature type="signal peptide" evidence="2">
    <location>
        <begin position="1"/>
        <end position="19"/>
    </location>
</feature>
<dbReference type="AlphaFoldDB" id="A0A136PWF9"/>
<name>A0A136PWF9_9ACTN</name>
<reference evidence="3 4" key="1">
    <citation type="submission" date="2016-01" db="EMBL/GenBank/DDBJ databases">
        <title>Whole genome sequence and analysis of Micromonospora rosaria DSM 803, which can produce antibacterial substance rosamicin.</title>
        <authorList>
            <person name="Yang H."/>
            <person name="He X."/>
            <person name="Zhu D."/>
        </authorList>
    </citation>
    <scope>NUCLEOTIDE SEQUENCE [LARGE SCALE GENOMIC DNA]</scope>
    <source>
        <strain evidence="3 4">DSM 803</strain>
    </source>
</reference>
<evidence type="ECO:0000313" key="3">
    <source>
        <dbReference type="EMBL" id="KXK62506.1"/>
    </source>
</evidence>
<accession>A0A136PWF9</accession>
<sequence length="227" mass="23058">MAALAALALILTTGCATEAADPPASAAGATPVVEGPPWHDEIKPGSAGTTVGAGGSGCDLPVTFSVPEEMKAKRIEVPQGELAAELAELIRRGGAVAECEVDGRPAVPGFFQVWTVDKPGVAPRPALEAFVAAGHQPGETMNGVSLPGVTVADAQYRDVRAGALDAVEATWTITNTLVDDEARRGWALAVRAGDRTVLLSVNTSLITEPGDVLPGYRLATGTLAAAG</sequence>
<feature type="region of interest" description="Disordered" evidence="1">
    <location>
        <begin position="20"/>
        <end position="54"/>
    </location>
</feature>
<evidence type="ECO:0000313" key="4">
    <source>
        <dbReference type="Proteomes" id="UP000070620"/>
    </source>
</evidence>
<protein>
    <recommendedName>
        <fullName evidence="5">DUF3558 domain-containing protein</fullName>
    </recommendedName>
</protein>
<organism evidence="3 4">
    <name type="scientific">Micromonospora rosaria</name>
    <dbReference type="NCBI Taxonomy" id="47874"/>
    <lineage>
        <taxon>Bacteria</taxon>
        <taxon>Bacillati</taxon>
        <taxon>Actinomycetota</taxon>
        <taxon>Actinomycetes</taxon>
        <taxon>Micromonosporales</taxon>
        <taxon>Micromonosporaceae</taxon>
        <taxon>Micromonospora</taxon>
    </lineage>
</organism>
<evidence type="ECO:0000256" key="1">
    <source>
        <dbReference type="SAM" id="MobiDB-lite"/>
    </source>
</evidence>
<feature type="chain" id="PRO_5039288857" description="DUF3558 domain-containing protein" evidence="2">
    <location>
        <begin position="20"/>
        <end position="227"/>
    </location>
</feature>
<dbReference type="InterPro" id="IPR044058">
    <property type="entry name" value="Lipoprotein_23"/>
</dbReference>
<dbReference type="Proteomes" id="UP000070620">
    <property type="component" value="Unassembled WGS sequence"/>
</dbReference>
<comment type="caution">
    <text evidence="3">The sequence shown here is derived from an EMBL/GenBank/DDBJ whole genome shotgun (WGS) entry which is preliminary data.</text>
</comment>
<gene>
    <name evidence="3" type="ORF">AWW66_08120</name>
</gene>
<keyword evidence="4" id="KW-1185">Reference proteome</keyword>
<evidence type="ECO:0008006" key="5">
    <source>
        <dbReference type="Google" id="ProtNLM"/>
    </source>
</evidence>
<evidence type="ECO:0000256" key="2">
    <source>
        <dbReference type="SAM" id="SignalP"/>
    </source>
</evidence>
<proteinExistence type="predicted"/>
<dbReference type="Pfam" id="PF18966">
    <property type="entry name" value="Lipoprotein_23"/>
    <property type="match status" value="1"/>
</dbReference>
<feature type="compositionally biased region" description="Low complexity" evidence="1">
    <location>
        <begin position="20"/>
        <end position="31"/>
    </location>
</feature>
<dbReference type="EMBL" id="LRQV01000018">
    <property type="protein sequence ID" value="KXK62506.1"/>
    <property type="molecule type" value="Genomic_DNA"/>
</dbReference>
<keyword evidence="2" id="KW-0732">Signal</keyword>